<reference evidence="1" key="1">
    <citation type="submission" date="2020-05" db="EMBL/GenBank/DDBJ databases">
        <title>Large-scale comparative analyses of tick genomes elucidate their genetic diversity and vector capacities.</title>
        <authorList>
            <person name="Jia N."/>
            <person name="Wang J."/>
            <person name="Shi W."/>
            <person name="Du L."/>
            <person name="Sun Y."/>
            <person name="Zhan W."/>
            <person name="Jiang J."/>
            <person name="Wang Q."/>
            <person name="Zhang B."/>
            <person name="Ji P."/>
            <person name="Sakyi L.B."/>
            <person name="Cui X."/>
            <person name="Yuan T."/>
            <person name="Jiang B."/>
            <person name="Yang W."/>
            <person name="Lam T.T.-Y."/>
            <person name="Chang Q."/>
            <person name="Ding S."/>
            <person name="Wang X."/>
            <person name="Zhu J."/>
            <person name="Ruan X."/>
            <person name="Zhao L."/>
            <person name="Wei J."/>
            <person name="Que T."/>
            <person name="Du C."/>
            <person name="Cheng J."/>
            <person name="Dai P."/>
            <person name="Han X."/>
            <person name="Huang E."/>
            <person name="Gao Y."/>
            <person name="Liu J."/>
            <person name="Shao H."/>
            <person name="Ye R."/>
            <person name="Li L."/>
            <person name="Wei W."/>
            <person name="Wang X."/>
            <person name="Wang C."/>
            <person name="Yang T."/>
            <person name="Huo Q."/>
            <person name="Li W."/>
            <person name="Guo W."/>
            <person name="Chen H."/>
            <person name="Zhou L."/>
            <person name="Ni X."/>
            <person name="Tian J."/>
            <person name="Zhou Y."/>
            <person name="Sheng Y."/>
            <person name="Liu T."/>
            <person name="Pan Y."/>
            <person name="Xia L."/>
            <person name="Li J."/>
            <person name="Zhao F."/>
            <person name="Cao W."/>
        </authorList>
    </citation>
    <scope>NUCLEOTIDE SEQUENCE</scope>
    <source>
        <strain evidence="1">Hyas-2018</strain>
    </source>
</reference>
<gene>
    <name evidence="1" type="ORF">HPB50_021112</name>
</gene>
<accession>A0ACB7TLG1</accession>
<evidence type="ECO:0000313" key="2">
    <source>
        <dbReference type="Proteomes" id="UP000821845"/>
    </source>
</evidence>
<name>A0ACB7TLG1_HYAAI</name>
<evidence type="ECO:0000313" key="1">
    <source>
        <dbReference type="EMBL" id="KAH6947740.1"/>
    </source>
</evidence>
<proteinExistence type="predicted"/>
<sequence>MSILSKYSNPAKHRQKFREILHKAIKMVGANTLIVGGDFNAPETQWGYGYSTSKGRQLARTHWA</sequence>
<protein>
    <submittedName>
        <fullName evidence="1">Uncharacterized protein</fullName>
    </submittedName>
</protein>
<organism evidence="1 2">
    <name type="scientific">Hyalomma asiaticum</name>
    <name type="common">Tick</name>
    <dbReference type="NCBI Taxonomy" id="266040"/>
    <lineage>
        <taxon>Eukaryota</taxon>
        <taxon>Metazoa</taxon>
        <taxon>Ecdysozoa</taxon>
        <taxon>Arthropoda</taxon>
        <taxon>Chelicerata</taxon>
        <taxon>Arachnida</taxon>
        <taxon>Acari</taxon>
        <taxon>Parasitiformes</taxon>
        <taxon>Ixodida</taxon>
        <taxon>Ixodoidea</taxon>
        <taxon>Ixodidae</taxon>
        <taxon>Hyalomminae</taxon>
        <taxon>Hyalomma</taxon>
    </lineage>
</organism>
<dbReference type="EMBL" id="CM023481">
    <property type="protein sequence ID" value="KAH6947740.1"/>
    <property type="molecule type" value="Genomic_DNA"/>
</dbReference>
<dbReference type="Proteomes" id="UP000821845">
    <property type="component" value="Chromosome 1"/>
</dbReference>
<keyword evidence="2" id="KW-1185">Reference proteome</keyword>
<comment type="caution">
    <text evidence="1">The sequence shown here is derived from an EMBL/GenBank/DDBJ whole genome shotgun (WGS) entry which is preliminary data.</text>
</comment>